<reference evidence="1 2" key="1">
    <citation type="submission" date="2021-06" db="EMBL/GenBank/DDBJ databases">
        <authorList>
            <person name="Kallberg Y."/>
            <person name="Tangrot J."/>
            <person name="Rosling A."/>
        </authorList>
    </citation>
    <scope>NUCLEOTIDE SEQUENCE [LARGE SCALE GENOMIC DNA]</scope>
    <source>
        <strain evidence="1 2">120-4 pot B 10/14</strain>
    </source>
</reference>
<gene>
    <name evidence="1" type="ORF">GMARGA_LOCUS40036</name>
</gene>
<dbReference type="PROSITE" id="PS00141">
    <property type="entry name" value="ASP_PROTEASE"/>
    <property type="match status" value="1"/>
</dbReference>
<keyword evidence="2" id="KW-1185">Reference proteome</keyword>
<dbReference type="EMBL" id="CAJVQB010099442">
    <property type="protein sequence ID" value="CAG8850086.1"/>
    <property type="molecule type" value="Genomic_DNA"/>
</dbReference>
<evidence type="ECO:0000313" key="1">
    <source>
        <dbReference type="EMBL" id="CAG8850086.1"/>
    </source>
</evidence>
<dbReference type="InterPro" id="IPR001969">
    <property type="entry name" value="Aspartic_peptidase_AS"/>
</dbReference>
<protein>
    <submittedName>
        <fullName evidence="1">25216_t:CDS:1</fullName>
    </submittedName>
</protein>
<name>A0ABN7X8U4_GIGMA</name>
<accession>A0ABN7X8U4</accession>
<proteinExistence type="predicted"/>
<feature type="non-terminal residue" evidence="1">
    <location>
        <position position="1"/>
    </location>
</feature>
<organism evidence="1 2">
    <name type="scientific">Gigaspora margarita</name>
    <dbReference type="NCBI Taxonomy" id="4874"/>
    <lineage>
        <taxon>Eukaryota</taxon>
        <taxon>Fungi</taxon>
        <taxon>Fungi incertae sedis</taxon>
        <taxon>Mucoromycota</taxon>
        <taxon>Glomeromycotina</taxon>
        <taxon>Glomeromycetes</taxon>
        <taxon>Diversisporales</taxon>
        <taxon>Gigasporaceae</taxon>
        <taxon>Gigaspora</taxon>
    </lineage>
</organism>
<sequence>DCHLRTFKRLETTSYEGKSARKTELVDLSKITYCEAAVEQCPIYLILDTGSSKSLIKEAPIGVVKNFLIKINEIEIPIDVEVTKA</sequence>
<dbReference type="Proteomes" id="UP000789901">
    <property type="component" value="Unassembled WGS sequence"/>
</dbReference>
<evidence type="ECO:0000313" key="2">
    <source>
        <dbReference type="Proteomes" id="UP000789901"/>
    </source>
</evidence>
<comment type="caution">
    <text evidence="1">The sequence shown here is derived from an EMBL/GenBank/DDBJ whole genome shotgun (WGS) entry which is preliminary data.</text>
</comment>